<protein>
    <submittedName>
        <fullName evidence="2">Uncharacterized protein</fullName>
    </submittedName>
</protein>
<dbReference type="Proteomes" id="UP000324233">
    <property type="component" value="Chromosome"/>
</dbReference>
<evidence type="ECO:0000313" key="3">
    <source>
        <dbReference type="Proteomes" id="UP000324233"/>
    </source>
</evidence>
<reference evidence="2 3" key="1">
    <citation type="submission" date="2019-08" db="EMBL/GenBank/DDBJ databases">
        <title>Deep-cultivation of Planctomycetes and their phenomic and genomic characterization uncovers novel biology.</title>
        <authorList>
            <person name="Wiegand S."/>
            <person name="Jogler M."/>
            <person name="Boedeker C."/>
            <person name="Pinto D."/>
            <person name="Vollmers J."/>
            <person name="Rivas-Marin E."/>
            <person name="Kohn T."/>
            <person name="Peeters S.H."/>
            <person name="Heuer A."/>
            <person name="Rast P."/>
            <person name="Oberbeckmann S."/>
            <person name="Bunk B."/>
            <person name="Jeske O."/>
            <person name="Meyerdierks A."/>
            <person name="Storesund J.E."/>
            <person name="Kallscheuer N."/>
            <person name="Luecker S."/>
            <person name="Lage O.M."/>
            <person name="Pohl T."/>
            <person name="Merkel B.J."/>
            <person name="Hornburger P."/>
            <person name="Mueller R.-W."/>
            <person name="Bruemmer F."/>
            <person name="Labrenz M."/>
            <person name="Spormann A.M."/>
            <person name="Op den Camp H."/>
            <person name="Overmann J."/>
            <person name="Amann R."/>
            <person name="Jetten M.S.M."/>
            <person name="Mascher T."/>
            <person name="Medema M.H."/>
            <person name="Devos D.P."/>
            <person name="Kaster A.-K."/>
            <person name="Ovreas L."/>
            <person name="Rohde M."/>
            <person name="Galperin M.Y."/>
            <person name="Jogler C."/>
        </authorList>
    </citation>
    <scope>NUCLEOTIDE SEQUENCE [LARGE SCALE GENOMIC DNA]</scope>
    <source>
        <strain evidence="2 3">OJF2</strain>
    </source>
</reference>
<feature type="transmembrane region" description="Helical" evidence="1">
    <location>
        <begin position="18"/>
        <end position="40"/>
    </location>
</feature>
<gene>
    <name evidence="2" type="ORF">OJF2_71360</name>
</gene>
<keyword evidence="1" id="KW-0812">Transmembrane</keyword>
<keyword evidence="1" id="KW-1133">Transmembrane helix</keyword>
<dbReference type="KEGG" id="agv:OJF2_71360"/>
<keyword evidence="3" id="KW-1185">Reference proteome</keyword>
<dbReference type="RefSeq" id="WP_261344041.1">
    <property type="nucleotide sequence ID" value="NZ_CP042997.1"/>
</dbReference>
<sequence length="42" mass="4584">MHQPEYLLLAVSAWRYSAAYLLCGGGVFGAIVVFLGAKLLRK</sequence>
<accession>A0A5B9WDK1</accession>
<organism evidence="2 3">
    <name type="scientific">Aquisphaera giovannonii</name>
    <dbReference type="NCBI Taxonomy" id="406548"/>
    <lineage>
        <taxon>Bacteria</taxon>
        <taxon>Pseudomonadati</taxon>
        <taxon>Planctomycetota</taxon>
        <taxon>Planctomycetia</taxon>
        <taxon>Isosphaerales</taxon>
        <taxon>Isosphaeraceae</taxon>
        <taxon>Aquisphaera</taxon>
    </lineage>
</organism>
<proteinExistence type="predicted"/>
<name>A0A5B9WDK1_9BACT</name>
<dbReference type="EMBL" id="CP042997">
    <property type="protein sequence ID" value="QEH38533.1"/>
    <property type="molecule type" value="Genomic_DNA"/>
</dbReference>
<keyword evidence="1" id="KW-0472">Membrane</keyword>
<evidence type="ECO:0000256" key="1">
    <source>
        <dbReference type="SAM" id="Phobius"/>
    </source>
</evidence>
<evidence type="ECO:0000313" key="2">
    <source>
        <dbReference type="EMBL" id="QEH38533.1"/>
    </source>
</evidence>
<dbReference type="AlphaFoldDB" id="A0A5B9WDK1"/>